<accession>A0AAV7H4G1</accession>
<protein>
    <submittedName>
        <fullName evidence="1">Uncharacterized protein</fullName>
    </submittedName>
</protein>
<sequence length="252" mass="26902">MRLSNEWILLTAPPQQLLRLLPSVSSLAPAASHRLPVQVPRCFLIVSVQNPSAALEHRWNHQVYVLVFFCNSSSFSPLLLHIAPIREIEFIHNPGLASPGHRAPETLFPANSSRPSSLLKSRSWNPNNWSLKSAMVISKNAAITRRETRTSSPGVDLLTPGLIDPTVGRIGGGNEMIGELCVGVTEEEEIVDDLLAGDDAEEVDEALGRGAERKAEGVARGGAGFEDGEVNIGVGVRGVVEAATGHGEGSSP</sequence>
<evidence type="ECO:0000313" key="1">
    <source>
        <dbReference type="EMBL" id="KAH0463812.1"/>
    </source>
</evidence>
<comment type="caution">
    <text evidence="1">The sequence shown here is derived from an EMBL/GenBank/DDBJ whole genome shotgun (WGS) entry which is preliminary data.</text>
</comment>
<gene>
    <name evidence="1" type="ORF">IEQ34_006598</name>
</gene>
<keyword evidence="2" id="KW-1185">Reference proteome</keyword>
<evidence type="ECO:0000313" key="2">
    <source>
        <dbReference type="Proteomes" id="UP000775213"/>
    </source>
</evidence>
<dbReference type="Proteomes" id="UP000775213">
    <property type="component" value="Unassembled WGS sequence"/>
</dbReference>
<name>A0AAV7H4G1_DENCH</name>
<dbReference type="EMBL" id="JAGFBR010000007">
    <property type="protein sequence ID" value="KAH0463812.1"/>
    <property type="molecule type" value="Genomic_DNA"/>
</dbReference>
<organism evidence="1 2">
    <name type="scientific">Dendrobium chrysotoxum</name>
    <name type="common">Orchid</name>
    <dbReference type="NCBI Taxonomy" id="161865"/>
    <lineage>
        <taxon>Eukaryota</taxon>
        <taxon>Viridiplantae</taxon>
        <taxon>Streptophyta</taxon>
        <taxon>Embryophyta</taxon>
        <taxon>Tracheophyta</taxon>
        <taxon>Spermatophyta</taxon>
        <taxon>Magnoliopsida</taxon>
        <taxon>Liliopsida</taxon>
        <taxon>Asparagales</taxon>
        <taxon>Orchidaceae</taxon>
        <taxon>Epidendroideae</taxon>
        <taxon>Malaxideae</taxon>
        <taxon>Dendrobiinae</taxon>
        <taxon>Dendrobium</taxon>
    </lineage>
</organism>
<dbReference type="AlphaFoldDB" id="A0AAV7H4G1"/>
<reference evidence="1 2" key="1">
    <citation type="journal article" date="2021" name="Hortic Res">
        <title>Chromosome-scale assembly of the Dendrobium chrysotoxum genome enhances the understanding of orchid evolution.</title>
        <authorList>
            <person name="Zhang Y."/>
            <person name="Zhang G.Q."/>
            <person name="Zhang D."/>
            <person name="Liu X.D."/>
            <person name="Xu X.Y."/>
            <person name="Sun W.H."/>
            <person name="Yu X."/>
            <person name="Zhu X."/>
            <person name="Wang Z.W."/>
            <person name="Zhao X."/>
            <person name="Zhong W.Y."/>
            <person name="Chen H."/>
            <person name="Yin W.L."/>
            <person name="Huang T."/>
            <person name="Niu S.C."/>
            <person name="Liu Z.J."/>
        </authorList>
    </citation>
    <scope>NUCLEOTIDE SEQUENCE [LARGE SCALE GENOMIC DNA]</scope>
    <source>
        <strain evidence="1">Lindl</strain>
    </source>
</reference>
<proteinExistence type="predicted"/>